<evidence type="ECO:0000313" key="2">
    <source>
        <dbReference type="Proteomes" id="UP000325081"/>
    </source>
</evidence>
<comment type="caution">
    <text evidence="1">The sequence shown here is derived from an EMBL/GenBank/DDBJ whole genome shotgun (WGS) entry which is preliminary data.</text>
</comment>
<dbReference type="Proteomes" id="UP000325081">
    <property type="component" value="Unassembled WGS sequence"/>
</dbReference>
<name>A0A5A7QED2_STRAF</name>
<evidence type="ECO:0000313" key="1">
    <source>
        <dbReference type="EMBL" id="GER42727.1"/>
    </source>
</evidence>
<gene>
    <name evidence="1" type="ORF">STAS_19544</name>
</gene>
<keyword evidence="2" id="KW-1185">Reference proteome</keyword>
<dbReference type="EMBL" id="BKCP01006438">
    <property type="protein sequence ID" value="GER42727.1"/>
    <property type="molecule type" value="Genomic_DNA"/>
</dbReference>
<reference evidence="2" key="1">
    <citation type="journal article" date="2019" name="Curr. Biol.">
        <title>Genome Sequence of Striga asiatica Provides Insight into the Evolution of Plant Parasitism.</title>
        <authorList>
            <person name="Yoshida S."/>
            <person name="Kim S."/>
            <person name="Wafula E.K."/>
            <person name="Tanskanen J."/>
            <person name="Kim Y.M."/>
            <person name="Honaas L."/>
            <person name="Yang Z."/>
            <person name="Spallek T."/>
            <person name="Conn C.E."/>
            <person name="Ichihashi Y."/>
            <person name="Cheong K."/>
            <person name="Cui S."/>
            <person name="Der J.P."/>
            <person name="Gundlach H."/>
            <person name="Jiao Y."/>
            <person name="Hori C."/>
            <person name="Ishida J.K."/>
            <person name="Kasahara H."/>
            <person name="Kiba T."/>
            <person name="Kim M.S."/>
            <person name="Koo N."/>
            <person name="Laohavisit A."/>
            <person name="Lee Y.H."/>
            <person name="Lumba S."/>
            <person name="McCourt P."/>
            <person name="Mortimer J.C."/>
            <person name="Mutuku J.M."/>
            <person name="Nomura T."/>
            <person name="Sasaki-Sekimoto Y."/>
            <person name="Seto Y."/>
            <person name="Wang Y."/>
            <person name="Wakatake T."/>
            <person name="Sakakibara H."/>
            <person name="Demura T."/>
            <person name="Yamaguchi S."/>
            <person name="Yoneyama K."/>
            <person name="Manabe R.I."/>
            <person name="Nelson D.C."/>
            <person name="Schulman A.H."/>
            <person name="Timko M.P."/>
            <person name="dePamphilis C.W."/>
            <person name="Choi D."/>
            <person name="Shirasu K."/>
        </authorList>
    </citation>
    <scope>NUCLEOTIDE SEQUENCE [LARGE SCALE GENOMIC DNA]</scope>
    <source>
        <strain evidence="2">cv. UVA1</strain>
    </source>
</reference>
<proteinExistence type="predicted"/>
<protein>
    <submittedName>
        <fullName evidence="1">Integrase-type DNA-binding superfamily protein</fullName>
    </submittedName>
</protein>
<keyword evidence="1" id="KW-0238">DNA-binding</keyword>
<dbReference type="AlphaFoldDB" id="A0A5A7QED2"/>
<feature type="non-terminal residue" evidence="1">
    <location>
        <position position="253"/>
    </location>
</feature>
<dbReference type="GO" id="GO:0003677">
    <property type="term" value="F:DNA binding"/>
    <property type="evidence" value="ECO:0007669"/>
    <property type="project" value="UniProtKB-KW"/>
</dbReference>
<sequence>MERGVPWQVWVPLWPGRVSGRWCVVEANEIIVCWHPCFRHSYTSPYPFHQGEGSKTLSPEKEETASSNYDAWTDLAFSCGEQGMLFSSGRVTDVPFDCVLLLMEVHHVQGSKSRAPVEEFADICGPFDGTLDQLVYLFSKQSGLMTTAVKFRGVDDDINFNPKDYEEGTIIIYQMRNLCRSYRSYAWAIGKLGWVNFLERGEQIEGQLLCGRRESQMRQFLGKRCAKSFNCILPNLLLFVHNTTNSSVPLHFP</sequence>
<accession>A0A5A7QED2</accession>
<organism evidence="1 2">
    <name type="scientific">Striga asiatica</name>
    <name type="common">Asiatic witchweed</name>
    <name type="synonym">Buchnera asiatica</name>
    <dbReference type="NCBI Taxonomy" id="4170"/>
    <lineage>
        <taxon>Eukaryota</taxon>
        <taxon>Viridiplantae</taxon>
        <taxon>Streptophyta</taxon>
        <taxon>Embryophyta</taxon>
        <taxon>Tracheophyta</taxon>
        <taxon>Spermatophyta</taxon>
        <taxon>Magnoliopsida</taxon>
        <taxon>eudicotyledons</taxon>
        <taxon>Gunneridae</taxon>
        <taxon>Pentapetalae</taxon>
        <taxon>asterids</taxon>
        <taxon>lamiids</taxon>
        <taxon>Lamiales</taxon>
        <taxon>Orobanchaceae</taxon>
        <taxon>Buchnereae</taxon>
        <taxon>Striga</taxon>
    </lineage>
</organism>